<sequence>MTYASLMVYVDQGEETEARVALACDLAERFDARVIGISASQLDAPQVDPYAGGAMLGEMLGLFRDLAESDVKQAEATFWKAAGAHAGRCEWRGRVGFPSDVVSQEVRAADLLILGRLDPARGPHRSIDPGDALMALGRPVLIVPPTPVRLPQGTAAVVAWKDCREAQRAVACALPMLKASALTHVIEICAAGGMEEARARTKDVAAFLGRHDIIASAQVLQGDGGGRSSQILKFADDHQAGLIVAGGYGHARMREWVLGGVTHGLLGTSPVCLLLSH</sequence>
<dbReference type="Gene3D" id="3.40.50.12370">
    <property type="match status" value="1"/>
</dbReference>
<proteinExistence type="inferred from homology"/>
<keyword evidence="3" id="KW-1185">Reference proteome</keyword>
<dbReference type="SUPFAM" id="SSF52402">
    <property type="entry name" value="Adenine nucleotide alpha hydrolases-like"/>
    <property type="match status" value="2"/>
</dbReference>
<organism evidence="2 3">
    <name type="scientific">Brevundimonas aurifodinae</name>
    <dbReference type="NCBI Taxonomy" id="1508312"/>
    <lineage>
        <taxon>Bacteria</taxon>
        <taxon>Pseudomonadati</taxon>
        <taxon>Pseudomonadota</taxon>
        <taxon>Alphaproteobacteria</taxon>
        <taxon>Caulobacterales</taxon>
        <taxon>Caulobacteraceae</taxon>
        <taxon>Brevundimonas</taxon>
    </lineage>
</organism>
<evidence type="ECO:0000313" key="3">
    <source>
        <dbReference type="Proteomes" id="UP001445732"/>
    </source>
</evidence>
<reference evidence="2 3" key="1">
    <citation type="submission" date="2024-06" db="EMBL/GenBank/DDBJ databases">
        <title>Brevundimonas sp. C11.</title>
        <authorList>
            <person name="Maltman C."/>
        </authorList>
    </citation>
    <scope>NUCLEOTIDE SEQUENCE [LARGE SCALE GENOMIC DNA]</scope>
    <source>
        <strain evidence="2 3">C11</strain>
    </source>
</reference>
<dbReference type="RefSeq" id="WP_349683410.1">
    <property type="nucleotide sequence ID" value="NZ_JBEGDD010000002.1"/>
</dbReference>
<accession>A0ABV1NK71</accession>
<evidence type="ECO:0000313" key="2">
    <source>
        <dbReference type="EMBL" id="MEQ7154235.1"/>
    </source>
</evidence>
<dbReference type="Proteomes" id="UP001445732">
    <property type="component" value="Unassembled WGS sequence"/>
</dbReference>
<evidence type="ECO:0000256" key="1">
    <source>
        <dbReference type="ARBA" id="ARBA00008791"/>
    </source>
</evidence>
<dbReference type="EMBL" id="JBEGDD010000002">
    <property type="protein sequence ID" value="MEQ7154235.1"/>
    <property type="molecule type" value="Genomic_DNA"/>
</dbReference>
<gene>
    <name evidence="2" type="ORF">ABN401_03295</name>
</gene>
<protein>
    <submittedName>
        <fullName evidence="2">Universal stress protein</fullName>
    </submittedName>
</protein>
<dbReference type="CDD" id="cd00293">
    <property type="entry name" value="USP-like"/>
    <property type="match status" value="1"/>
</dbReference>
<comment type="caution">
    <text evidence="2">The sequence shown here is derived from an EMBL/GenBank/DDBJ whole genome shotgun (WGS) entry which is preliminary data.</text>
</comment>
<comment type="similarity">
    <text evidence="1">Belongs to the universal stress protein A family.</text>
</comment>
<dbReference type="PANTHER" id="PTHR46268:SF15">
    <property type="entry name" value="UNIVERSAL STRESS PROTEIN HP_0031"/>
    <property type="match status" value="1"/>
</dbReference>
<name>A0ABV1NK71_9CAUL</name>
<dbReference type="PANTHER" id="PTHR46268">
    <property type="entry name" value="STRESS RESPONSE PROTEIN NHAX"/>
    <property type="match status" value="1"/>
</dbReference>